<comment type="pathway">
    <text evidence="8">Protein modification; lipoprotein biosynthesis (diacylglyceryl transfer).</text>
</comment>
<comment type="similarity">
    <text evidence="1 8">Belongs to the Lgt family.</text>
</comment>
<evidence type="ECO:0000313" key="9">
    <source>
        <dbReference type="EMBL" id="TXK60564.1"/>
    </source>
</evidence>
<dbReference type="NCBIfam" id="TIGR00544">
    <property type="entry name" value="lgt"/>
    <property type="match status" value="1"/>
</dbReference>
<keyword evidence="10" id="KW-1185">Reference proteome</keyword>
<sequence length="301" mass="33582">MSSNTTLHTIDPVAIALPFWPHAIHWYGLMYLFAFGIAWWLGSRRARAGRLPGMDAEGWSDLLFYGMLGVVIGGRVGYVLFYAFGDFLADPLLLLKINQGGMSFHGGMLGVGVAAAWWSYARKIHFFDTVDFIVPLVPHGLGLGRLGNYIGGELWGRETGGDGGVVFPNALPEGLRGVDPQSLRELHATGALDEFARYPSQLYQAGLEGLVLFAILFWHSRKPRPRYRMIGLFSLFYGIFRILVEFVREPDEHIGYLAWDWLTMGQVLSLPLVALGVFWLWLSLRSPTLQPRPAPAETDKA</sequence>
<dbReference type="Pfam" id="PF01790">
    <property type="entry name" value="LGT"/>
    <property type="match status" value="1"/>
</dbReference>
<dbReference type="Proteomes" id="UP000321248">
    <property type="component" value="Unassembled WGS sequence"/>
</dbReference>
<dbReference type="PANTHER" id="PTHR30589:SF0">
    <property type="entry name" value="PHOSPHATIDYLGLYCEROL--PROLIPOPROTEIN DIACYLGLYCERYL TRANSFERASE"/>
    <property type="match status" value="1"/>
</dbReference>
<organism evidence="9 10">
    <name type="scientific">Alkalisalibacterium limincola</name>
    <dbReference type="NCBI Taxonomy" id="2699169"/>
    <lineage>
        <taxon>Bacteria</taxon>
        <taxon>Pseudomonadati</taxon>
        <taxon>Pseudomonadota</taxon>
        <taxon>Gammaproteobacteria</taxon>
        <taxon>Lysobacterales</taxon>
        <taxon>Lysobacteraceae</taxon>
        <taxon>Alkalisalibacterium</taxon>
    </lineage>
</organism>
<dbReference type="OrthoDB" id="871140at2"/>
<dbReference type="HAMAP" id="MF_01147">
    <property type="entry name" value="Lgt"/>
    <property type="match status" value="1"/>
</dbReference>
<dbReference type="GO" id="GO:0042158">
    <property type="term" value="P:lipoprotein biosynthetic process"/>
    <property type="evidence" value="ECO:0007669"/>
    <property type="project" value="UniProtKB-UniRule"/>
</dbReference>
<keyword evidence="2 8" id="KW-1003">Cell membrane</keyword>
<comment type="subcellular location">
    <subcellularLocation>
        <location evidence="8">Cell membrane</location>
        <topology evidence="8">Multi-pass membrane protein</topology>
    </subcellularLocation>
</comment>
<accession>A0A5C8KKS5</accession>
<evidence type="ECO:0000256" key="2">
    <source>
        <dbReference type="ARBA" id="ARBA00022475"/>
    </source>
</evidence>
<feature type="transmembrane region" description="Helical" evidence="8">
    <location>
        <begin position="227"/>
        <end position="244"/>
    </location>
</feature>
<feature type="transmembrane region" description="Helical" evidence="8">
    <location>
        <begin position="24"/>
        <end position="41"/>
    </location>
</feature>
<name>A0A5C8KKS5_9GAMM</name>
<evidence type="ECO:0000256" key="1">
    <source>
        <dbReference type="ARBA" id="ARBA00007150"/>
    </source>
</evidence>
<comment type="caution">
    <text evidence="9">The sequence shown here is derived from an EMBL/GenBank/DDBJ whole genome shotgun (WGS) entry which is preliminary data.</text>
</comment>
<dbReference type="GO" id="GO:0005886">
    <property type="term" value="C:plasma membrane"/>
    <property type="evidence" value="ECO:0007669"/>
    <property type="project" value="UniProtKB-SubCell"/>
</dbReference>
<feature type="transmembrane region" description="Helical" evidence="8">
    <location>
        <begin position="62"/>
        <end position="84"/>
    </location>
</feature>
<keyword evidence="7 8" id="KW-0472">Membrane</keyword>
<dbReference type="RefSeq" id="WP_147892356.1">
    <property type="nucleotide sequence ID" value="NZ_VRTS01000009.1"/>
</dbReference>
<dbReference type="AlphaFoldDB" id="A0A5C8KKS5"/>
<feature type="binding site" evidence="8">
    <location>
        <position position="145"/>
    </location>
    <ligand>
        <name>a 1,2-diacyl-sn-glycero-3-phospho-(1'-sn-glycerol)</name>
        <dbReference type="ChEBI" id="CHEBI:64716"/>
    </ligand>
</feature>
<keyword evidence="5 8" id="KW-0812">Transmembrane</keyword>
<dbReference type="GO" id="GO:0008961">
    <property type="term" value="F:phosphatidylglycerol-prolipoprotein diacylglyceryl transferase activity"/>
    <property type="evidence" value="ECO:0007669"/>
    <property type="project" value="UniProtKB-UniRule"/>
</dbReference>
<evidence type="ECO:0000256" key="5">
    <source>
        <dbReference type="ARBA" id="ARBA00022692"/>
    </source>
</evidence>
<dbReference type="EMBL" id="VRTS01000009">
    <property type="protein sequence ID" value="TXK60564.1"/>
    <property type="molecule type" value="Genomic_DNA"/>
</dbReference>
<evidence type="ECO:0000313" key="10">
    <source>
        <dbReference type="Proteomes" id="UP000321248"/>
    </source>
</evidence>
<dbReference type="UniPathway" id="UPA00664"/>
<feature type="transmembrane region" description="Helical" evidence="8">
    <location>
        <begin position="104"/>
        <end position="120"/>
    </location>
</feature>
<evidence type="ECO:0000256" key="7">
    <source>
        <dbReference type="ARBA" id="ARBA00023136"/>
    </source>
</evidence>
<gene>
    <name evidence="8" type="primary">lgt</name>
    <name evidence="9" type="ORF">FU658_12375</name>
</gene>
<protein>
    <recommendedName>
        <fullName evidence="8">Phosphatidylglycerol--prolipoprotein diacylglyceryl transferase</fullName>
        <ecNumber evidence="8">2.5.1.145</ecNumber>
    </recommendedName>
</protein>
<comment type="catalytic activity">
    <reaction evidence="8">
        <text>L-cysteinyl-[prolipoprotein] + a 1,2-diacyl-sn-glycero-3-phospho-(1'-sn-glycerol) = an S-1,2-diacyl-sn-glyceryl-L-cysteinyl-[prolipoprotein] + sn-glycerol 1-phosphate + H(+)</text>
        <dbReference type="Rhea" id="RHEA:56712"/>
        <dbReference type="Rhea" id="RHEA-COMP:14679"/>
        <dbReference type="Rhea" id="RHEA-COMP:14680"/>
        <dbReference type="ChEBI" id="CHEBI:15378"/>
        <dbReference type="ChEBI" id="CHEBI:29950"/>
        <dbReference type="ChEBI" id="CHEBI:57685"/>
        <dbReference type="ChEBI" id="CHEBI:64716"/>
        <dbReference type="ChEBI" id="CHEBI:140658"/>
        <dbReference type="EC" id="2.5.1.145"/>
    </reaction>
</comment>
<evidence type="ECO:0000256" key="6">
    <source>
        <dbReference type="ARBA" id="ARBA00022989"/>
    </source>
</evidence>
<comment type="function">
    <text evidence="8">Catalyzes the transfer of the diacylglyceryl group from phosphatidylglycerol to the sulfhydryl group of the N-terminal cysteine of a prolipoprotein, the first step in the formation of mature lipoproteins.</text>
</comment>
<dbReference type="PANTHER" id="PTHR30589">
    <property type="entry name" value="PROLIPOPROTEIN DIACYLGLYCERYL TRANSFERASE"/>
    <property type="match status" value="1"/>
</dbReference>
<evidence type="ECO:0000256" key="4">
    <source>
        <dbReference type="ARBA" id="ARBA00022679"/>
    </source>
</evidence>
<evidence type="ECO:0000256" key="8">
    <source>
        <dbReference type="HAMAP-Rule" id="MF_01147"/>
    </source>
</evidence>
<reference evidence="9 10" key="1">
    <citation type="submission" date="2019-08" db="EMBL/GenBank/DDBJ databases">
        <authorList>
            <person name="Karlyshev A.V."/>
        </authorList>
    </citation>
    <scope>NUCLEOTIDE SEQUENCE [LARGE SCALE GENOMIC DNA]</scope>
    <source>
        <strain evidence="9 10">Alg18-2.2</strain>
    </source>
</reference>
<dbReference type="PROSITE" id="PS01311">
    <property type="entry name" value="LGT"/>
    <property type="match status" value="1"/>
</dbReference>
<dbReference type="EC" id="2.5.1.145" evidence="8"/>
<feature type="transmembrane region" description="Helical" evidence="8">
    <location>
        <begin position="264"/>
        <end position="282"/>
    </location>
</feature>
<proteinExistence type="inferred from homology"/>
<keyword evidence="4 8" id="KW-0808">Transferase</keyword>
<dbReference type="InterPro" id="IPR001640">
    <property type="entry name" value="Lgt"/>
</dbReference>
<keyword evidence="3" id="KW-0997">Cell inner membrane</keyword>
<keyword evidence="6 8" id="KW-1133">Transmembrane helix</keyword>
<evidence type="ECO:0000256" key="3">
    <source>
        <dbReference type="ARBA" id="ARBA00022519"/>
    </source>
</evidence>